<dbReference type="Pfam" id="PF02545">
    <property type="entry name" value="Maf"/>
    <property type="match status" value="1"/>
</dbReference>
<keyword evidence="4 9" id="KW-0378">Hydrolase</keyword>
<dbReference type="EMBL" id="CP013189">
    <property type="protein sequence ID" value="ALO45448.1"/>
    <property type="molecule type" value="Genomic_DNA"/>
</dbReference>
<dbReference type="NCBIfam" id="TIGR00172">
    <property type="entry name" value="maf"/>
    <property type="match status" value="1"/>
</dbReference>
<feature type="site" description="Important for substrate specificity" evidence="9">
    <location>
        <position position="76"/>
    </location>
</feature>
<dbReference type="PANTHER" id="PTHR43213:SF5">
    <property type="entry name" value="BIFUNCTIONAL DTTP_UTP PYROPHOSPHATASE_METHYLTRANSFERASE PROTEIN-RELATED"/>
    <property type="match status" value="1"/>
</dbReference>
<evidence type="ECO:0000256" key="7">
    <source>
        <dbReference type="ARBA" id="ARBA00053369"/>
    </source>
</evidence>
<feature type="site" description="Important for substrate specificity" evidence="9">
    <location>
        <position position="158"/>
    </location>
</feature>
<feature type="site" description="Important for substrate specificity" evidence="9">
    <location>
        <position position="15"/>
    </location>
</feature>
<comment type="subcellular location">
    <subcellularLocation>
        <location evidence="2 9">Cytoplasm</location>
    </subcellularLocation>
</comment>
<gene>
    <name evidence="10" type="ORF">PS2015_772</name>
</gene>
<dbReference type="GO" id="GO:0009117">
    <property type="term" value="P:nucleotide metabolic process"/>
    <property type="evidence" value="ECO:0007669"/>
    <property type="project" value="UniProtKB-KW"/>
</dbReference>
<evidence type="ECO:0000256" key="3">
    <source>
        <dbReference type="ARBA" id="ARBA00022490"/>
    </source>
</evidence>
<dbReference type="CDD" id="cd00555">
    <property type="entry name" value="Maf"/>
    <property type="match status" value="1"/>
</dbReference>
<evidence type="ECO:0000256" key="5">
    <source>
        <dbReference type="ARBA" id="ARBA00023080"/>
    </source>
</evidence>
<dbReference type="OrthoDB" id="9807767at2"/>
<comment type="function">
    <text evidence="9">Nucleoside triphosphate pyrophosphatase that hydrolyzes dTTP and UTP. May have a dual role in cell division arrest and in preventing the incorporation of modified nucleotides into cellular nucleic acids.</text>
</comment>
<evidence type="ECO:0000256" key="4">
    <source>
        <dbReference type="ARBA" id="ARBA00022801"/>
    </source>
</evidence>
<dbReference type="GO" id="GO:0005737">
    <property type="term" value="C:cytoplasm"/>
    <property type="evidence" value="ECO:0007669"/>
    <property type="project" value="UniProtKB-SubCell"/>
</dbReference>
<proteinExistence type="inferred from homology"/>
<comment type="similarity">
    <text evidence="9">Belongs to the Maf family. YhdE subfamily.</text>
</comment>
<sequence length="203" mass="21877">MNTNPDLILASASPRRSELLRQLGVRFRVLTADIDETPELNEKPEQYVQRLAREKAQTILRSAQRPAHLAVLGADTIVVCDGQLLGKPADADQAAAMLSQLSAHTHRVLTAVCVCNDEKLQIRLSDTEVTFRALSAHDTDCYIRSGEPFGKAGAYAVQGLGAAFVTGISGSYSGVVGLPLFETAQLLKEFDVPTALDRGCPDE</sequence>
<dbReference type="SUPFAM" id="SSF52972">
    <property type="entry name" value="ITPase-like"/>
    <property type="match status" value="1"/>
</dbReference>
<comment type="similarity">
    <text evidence="8">Belongs to the Maf family. YceF subfamily.</text>
</comment>
<evidence type="ECO:0000256" key="1">
    <source>
        <dbReference type="ARBA" id="ARBA00001968"/>
    </source>
</evidence>
<organism evidence="10 11">
    <name type="scientific">Pseudohongiella spirulinae</name>
    <dbReference type="NCBI Taxonomy" id="1249552"/>
    <lineage>
        <taxon>Bacteria</taxon>
        <taxon>Pseudomonadati</taxon>
        <taxon>Pseudomonadota</taxon>
        <taxon>Gammaproteobacteria</taxon>
        <taxon>Pseudomonadales</taxon>
        <taxon>Pseudohongiellaceae</taxon>
        <taxon>Pseudohongiella</taxon>
    </lineage>
</organism>
<dbReference type="GO" id="GO:0036221">
    <property type="term" value="F:UTP diphosphatase activity"/>
    <property type="evidence" value="ECO:0007669"/>
    <property type="project" value="RHEA"/>
</dbReference>
<evidence type="ECO:0000256" key="2">
    <source>
        <dbReference type="ARBA" id="ARBA00004496"/>
    </source>
</evidence>
<dbReference type="PIRSF" id="PIRSF006305">
    <property type="entry name" value="Maf"/>
    <property type="match status" value="1"/>
</dbReference>
<name>A0A0S2KAW8_9GAMM</name>
<dbReference type="STRING" id="1249552.PS2015_772"/>
<keyword evidence="11" id="KW-1185">Reference proteome</keyword>
<dbReference type="FunFam" id="3.90.950.10:FF:000005">
    <property type="entry name" value="7-methyl-GTP pyrophosphatase"/>
    <property type="match status" value="1"/>
</dbReference>
<evidence type="ECO:0000256" key="9">
    <source>
        <dbReference type="HAMAP-Rule" id="MF_00528"/>
    </source>
</evidence>
<dbReference type="InterPro" id="IPR003697">
    <property type="entry name" value="Maf-like"/>
</dbReference>
<dbReference type="PANTHER" id="PTHR43213">
    <property type="entry name" value="BIFUNCTIONAL DTTP/UTP PYROPHOSPHATASE/METHYLTRANSFERASE PROTEIN-RELATED"/>
    <property type="match status" value="1"/>
</dbReference>
<comment type="catalytic activity">
    <reaction evidence="6">
        <text>N(7)-methyl-GTP + H2O = N(7)-methyl-GMP + diphosphate + H(+)</text>
        <dbReference type="Rhea" id="RHEA:58744"/>
        <dbReference type="ChEBI" id="CHEBI:15377"/>
        <dbReference type="ChEBI" id="CHEBI:15378"/>
        <dbReference type="ChEBI" id="CHEBI:33019"/>
        <dbReference type="ChEBI" id="CHEBI:58285"/>
        <dbReference type="ChEBI" id="CHEBI:87133"/>
    </reaction>
</comment>
<evidence type="ECO:0000256" key="8">
    <source>
        <dbReference type="ARBA" id="ARBA00060749"/>
    </source>
</evidence>
<dbReference type="EC" id="3.6.1.9" evidence="9"/>
<dbReference type="AlphaFoldDB" id="A0A0S2KAW8"/>
<feature type="active site" description="Proton acceptor" evidence="9">
    <location>
        <position position="75"/>
    </location>
</feature>
<dbReference type="RefSeq" id="WP_058023128.1">
    <property type="nucleotide sequence ID" value="NZ_CP013189.1"/>
</dbReference>
<keyword evidence="3 9" id="KW-0963">Cytoplasm</keyword>
<dbReference type="KEGG" id="pspi:PS2015_772"/>
<dbReference type="Gene3D" id="3.90.950.10">
    <property type="match status" value="1"/>
</dbReference>
<dbReference type="PATRIC" id="fig|1249552.3.peg.777"/>
<reference evidence="10 11" key="1">
    <citation type="submission" date="2015-11" db="EMBL/GenBank/DDBJ databases">
        <authorList>
            <person name="Zhang Y."/>
            <person name="Guo Z."/>
        </authorList>
    </citation>
    <scope>NUCLEOTIDE SEQUENCE [LARGE SCALE GENOMIC DNA]</scope>
    <source>
        <strain evidence="10 11">KCTC 32221</strain>
    </source>
</reference>
<keyword evidence="5 9" id="KW-0546">Nucleotide metabolism</keyword>
<dbReference type="HAMAP" id="MF_00528">
    <property type="entry name" value="Maf"/>
    <property type="match status" value="1"/>
</dbReference>
<comment type="cofactor">
    <cofactor evidence="1 9">
        <name>a divalent metal cation</name>
        <dbReference type="ChEBI" id="CHEBI:60240"/>
    </cofactor>
</comment>
<comment type="catalytic activity">
    <reaction evidence="9">
        <text>UTP + H2O = UMP + diphosphate + H(+)</text>
        <dbReference type="Rhea" id="RHEA:29395"/>
        <dbReference type="ChEBI" id="CHEBI:15377"/>
        <dbReference type="ChEBI" id="CHEBI:15378"/>
        <dbReference type="ChEBI" id="CHEBI:33019"/>
        <dbReference type="ChEBI" id="CHEBI:46398"/>
        <dbReference type="ChEBI" id="CHEBI:57865"/>
        <dbReference type="EC" id="3.6.1.9"/>
    </reaction>
</comment>
<comment type="catalytic activity">
    <reaction evidence="9">
        <text>dTTP + H2O = dTMP + diphosphate + H(+)</text>
        <dbReference type="Rhea" id="RHEA:28534"/>
        <dbReference type="ChEBI" id="CHEBI:15377"/>
        <dbReference type="ChEBI" id="CHEBI:15378"/>
        <dbReference type="ChEBI" id="CHEBI:33019"/>
        <dbReference type="ChEBI" id="CHEBI:37568"/>
        <dbReference type="ChEBI" id="CHEBI:63528"/>
        <dbReference type="EC" id="3.6.1.9"/>
    </reaction>
</comment>
<dbReference type="GO" id="GO:0036218">
    <property type="term" value="F:dTTP diphosphatase activity"/>
    <property type="evidence" value="ECO:0007669"/>
    <property type="project" value="RHEA"/>
</dbReference>
<dbReference type="InterPro" id="IPR029001">
    <property type="entry name" value="ITPase-like_fam"/>
</dbReference>
<evidence type="ECO:0000313" key="11">
    <source>
        <dbReference type="Proteomes" id="UP000065641"/>
    </source>
</evidence>
<comment type="function">
    <text evidence="7">Nucleoside triphosphate pyrophosphatase that hydrolyzes 7-methyl-GTP (m(7)GTP). May have a dual role in cell division arrest and in preventing the incorporation of modified nucleotides into cellular nucleic acids.</text>
</comment>
<evidence type="ECO:0000313" key="10">
    <source>
        <dbReference type="EMBL" id="ALO45448.1"/>
    </source>
</evidence>
<dbReference type="Proteomes" id="UP000065641">
    <property type="component" value="Chromosome"/>
</dbReference>
<accession>A0A0S2KAW8</accession>
<comment type="caution">
    <text evidence="9">Lacks conserved residue(s) required for the propagation of feature annotation.</text>
</comment>
<evidence type="ECO:0000256" key="6">
    <source>
        <dbReference type="ARBA" id="ARBA00050213"/>
    </source>
</evidence>
<protein>
    <recommendedName>
        <fullName evidence="9">dTTP/UTP pyrophosphatase</fullName>
        <shortName evidence="9">dTTPase/UTPase</shortName>
        <ecNumber evidence="9">3.6.1.9</ecNumber>
    </recommendedName>
    <alternativeName>
        <fullName evidence="9">Nucleoside triphosphate pyrophosphatase</fullName>
    </alternativeName>
    <alternativeName>
        <fullName evidence="9">Nucleotide pyrophosphatase</fullName>
        <shortName evidence="9">Nucleotide PPase</shortName>
    </alternativeName>
</protein>